<dbReference type="EC" id="2.4.-.-" evidence="1"/>
<accession>A0AAJ5MIH9</accession>
<evidence type="ECO:0000313" key="1">
    <source>
        <dbReference type="EMBL" id="UXZ44315.1"/>
    </source>
</evidence>
<dbReference type="RefSeq" id="WP_146229512.1">
    <property type="nucleotide sequence ID" value="NZ_CATKPM010000006.1"/>
</dbReference>
<protein>
    <submittedName>
        <fullName evidence="1">Glycosyltransferase</fullName>
        <ecNumber evidence="1">2.4.-.-</ecNumber>
    </submittedName>
</protein>
<organism evidence="1 2">
    <name type="scientific">Pseudomonas soli</name>
    <dbReference type="NCBI Taxonomy" id="1306993"/>
    <lineage>
        <taxon>Bacteria</taxon>
        <taxon>Pseudomonadati</taxon>
        <taxon>Pseudomonadota</taxon>
        <taxon>Gammaproteobacteria</taxon>
        <taxon>Pseudomonadales</taxon>
        <taxon>Pseudomonadaceae</taxon>
        <taxon>Pseudomonas</taxon>
    </lineage>
</organism>
<dbReference type="Pfam" id="PF13692">
    <property type="entry name" value="Glyco_trans_1_4"/>
    <property type="match status" value="1"/>
</dbReference>
<name>A0AAJ5MIH9_9PSED</name>
<keyword evidence="1" id="KW-0328">Glycosyltransferase</keyword>
<dbReference type="SUPFAM" id="SSF53756">
    <property type="entry name" value="UDP-Glycosyltransferase/glycogen phosphorylase"/>
    <property type="match status" value="1"/>
</dbReference>
<evidence type="ECO:0000313" key="2">
    <source>
        <dbReference type="Proteomes" id="UP001209279"/>
    </source>
</evidence>
<dbReference type="AlphaFoldDB" id="A0AAJ5MIH9"/>
<dbReference type="Proteomes" id="UP001209279">
    <property type="component" value="Chromosome"/>
</dbReference>
<gene>
    <name evidence="1" type="ORF">K7K07_19900</name>
</gene>
<sequence length="426" mass="47802">MNVWLVKLEEPVPQDSNYRPYRMGMLESALVARGHRVLRWCSDLNHLTGEARYGHSTSVTYTENQCYEFISSGVTYKSPISIGRVIDNFLVKLKIKNKAKSLVAPDLIVCSMPTPALCKLSAQLSSHFSVPLVLDCRDYWPEIIYSEAKGWKLLAAYMLAFKMRRDLRYACKQAHSFVGITDFFTGHLLKYSGRSAGRFDKVFPLGFSPASSPDSEADTETMRAFWAERGVSLAEHEFIFYFAGRLNSTVYNAIQPVVDALKMLEQALPKALFVFCGSGSHATSIQNTFSDSTNVVFPGEMDSCALGYLRAHSTAALQPVERRIDYQNSYSNKFFEYLSSGLPIFSWLDGISGQKLVSEQCGFIYNDAEALTAQIIRFCGDKGLRVEMSRRAKALFNDEFDAGVVYEGYAKHLEAVYADSKAESYV</sequence>
<keyword evidence="1" id="KW-0808">Transferase</keyword>
<reference evidence="1" key="1">
    <citation type="submission" date="2021-08" db="EMBL/GenBank/DDBJ databases">
        <authorList>
            <person name="Yaryura P.M."/>
            <person name="Bianco M.I."/>
            <person name="Morais C."/>
            <person name="Setubal J.C."/>
        </authorList>
    </citation>
    <scope>NUCLEOTIDE SEQUENCE</scope>
    <source>
        <strain evidence="1">AP1</strain>
    </source>
</reference>
<dbReference type="EMBL" id="CP083803">
    <property type="protein sequence ID" value="UXZ44315.1"/>
    <property type="molecule type" value="Genomic_DNA"/>
</dbReference>
<dbReference type="Gene3D" id="3.40.50.2000">
    <property type="entry name" value="Glycogen Phosphorylase B"/>
    <property type="match status" value="1"/>
</dbReference>
<dbReference type="PANTHER" id="PTHR12526">
    <property type="entry name" value="GLYCOSYLTRANSFERASE"/>
    <property type="match status" value="1"/>
</dbReference>
<proteinExistence type="predicted"/>
<dbReference type="GO" id="GO:0016757">
    <property type="term" value="F:glycosyltransferase activity"/>
    <property type="evidence" value="ECO:0007669"/>
    <property type="project" value="UniProtKB-KW"/>
</dbReference>